<accession>A0AAD7GPU5</accession>
<evidence type="ECO:0000259" key="2">
    <source>
        <dbReference type="PROSITE" id="PS51038"/>
    </source>
</evidence>
<organism evidence="3 4">
    <name type="scientific">Mycena rosella</name>
    <name type="common">Pink bonnet</name>
    <name type="synonym">Agaricus rosellus</name>
    <dbReference type="NCBI Taxonomy" id="1033263"/>
    <lineage>
        <taxon>Eukaryota</taxon>
        <taxon>Fungi</taxon>
        <taxon>Dikarya</taxon>
        <taxon>Basidiomycota</taxon>
        <taxon>Agaricomycotina</taxon>
        <taxon>Agaricomycetes</taxon>
        <taxon>Agaricomycetidae</taxon>
        <taxon>Agaricales</taxon>
        <taxon>Marasmiineae</taxon>
        <taxon>Mycenaceae</taxon>
        <taxon>Mycena</taxon>
    </lineage>
</organism>
<dbReference type="CDD" id="cd04370">
    <property type="entry name" value="BAH"/>
    <property type="match status" value="1"/>
</dbReference>
<dbReference type="EMBL" id="JARKIE010000016">
    <property type="protein sequence ID" value="KAJ7701929.1"/>
    <property type="molecule type" value="Genomic_DNA"/>
</dbReference>
<dbReference type="GO" id="GO:0003682">
    <property type="term" value="F:chromatin binding"/>
    <property type="evidence" value="ECO:0007669"/>
    <property type="project" value="InterPro"/>
</dbReference>
<dbReference type="PROSITE" id="PS51038">
    <property type="entry name" value="BAH"/>
    <property type="match status" value="1"/>
</dbReference>
<gene>
    <name evidence="3" type="ORF">B0H17DRAFT_1045131</name>
</gene>
<keyword evidence="4" id="KW-1185">Reference proteome</keyword>
<sequence length="402" mass="44081">MPKAARTKQKWSHKKKSKVALQPLGHAKHAPTPDKWGKMIQYGTFQVTDEDEKEYGFSVDDVVRVLPNGRKVGDKLAIYDYWISRILDIRATKESDVWVQIEWFYSARDAAREVPTFDASRCGLYERLRSNHIDYVSSSVFDGSVTLRKYDETSLDQDAILEDDFYYRYTIDVANKEISPAPRATCTCNLPYNPSDAAPDALMHFCPQPACRNYYHSGCITTKGAPPATERDRGFLLRDPDTGVYLELDLMSSASEPPKKRRRPSASHGAPAPEGLPAQAQALLDGLPPVLVSAAAQPIVKGGAFPAGGVVGNITAVLTARRLVFEALRDGQKVTDGWQAHMPDGWQALVDVRLGEGVSATRRPRVARWSAGGGFSKGKGKAKTDDADEVLALECPGCGGPI</sequence>
<dbReference type="Gene3D" id="2.30.30.490">
    <property type="match status" value="1"/>
</dbReference>
<feature type="region of interest" description="Disordered" evidence="1">
    <location>
        <begin position="251"/>
        <end position="275"/>
    </location>
</feature>
<dbReference type="Proteomes" id="UP001221757">
    <property type="component" value="Unassembled WGS sequence"/>
</dbReference>
<evidence type="ECO:0000256" key="1">
    <source>
        <dbReference type="SAM" id="MobiDB-lite"/>
    </source>
</evidence>
<feature type="region of interest" description="Disordered" evidence="1">
    <location>
        <begin position="1"/>
        <end position="32"/>
    </location>
</feature>
<name>A0AAD7GPU5_MYCRO</name>
<protein>
    <recommendedName>
        <fullName evidence="2">BAH domain-containing protein</fullName>
    </recommendedName>
</protein>
<dbReference type="PANTHER" id="PTHR46364">
    <property type="entry name" value="OS08G0421900 PROTEIN"/>
    <property type="match status" value="1"/>
</dbReference>
<evidence type="ECO:0000313" key="3">
    <source>
        <dbReference type="EMBL" id="KAJ7701929.1"/>
    </source>
</evidence>
<proteinExistence type="predicted"/>
<dbReference type="InterPro" id="IPR001025">
    <property type="entry name" value="BAH_dom"/>
</dbReference>
<feature type="compositionally biased region" description="Basic residues" evidence="1">
    <location>
        <begin position="1"/>
        <end position="18"/>
    </location>
</feature>
<comment type="caution">
    <text evidence="3">The sequence shown here is derived from an EMBL/GenBank/DDBJ whole genome shotgun (WGS) entry which is preliminary data.</text>
</comment>
<dbReference type="AlphaFoldDB" id="A0AAD7GPU5"/>
<evidence type="ECO:0000313" key="4">
    <source>
        <dbReference type="Proteomes" id="UP001221757"/>
    </source>
</evidence>
<feature type="domain" description="BAH" evidence="2">
    <location>
        <begin position="55"/>
        <end position="182"/>
    </location>
</feature>
<dbReference type="InterPro" id="IPR043151">
    <property type="entry name" value="BAH_sf"/>
</dbReference>
<reference evidence="3" key="1">
    <citation type="submission" date="2023-03" db="EMBL/GenBank/DDBJ databases">
        <title>Massive genome expansion in bonnet fungi (Mycena s.s.) driven by repeated elements and novel gene families across ecological guilds.</title>
        <authorList>
            <consortium name="Lawrence Berkeley National Laboratory"/>
            <person name="Harder C.B."/>
            <person name="Miyauchi S."/>
            <person name="Viragh M."/>
            <person name="Kuo A."/>
            <person name="Thoen E."/>
            <person name="Andreopoulos B."/>
            <person name="Lu D."/>
            <person name="Skrede I."/>
            <person name="Drula E."/>
            <person name="Henrissat B."/>
            <person name="Morin E."/>
            <person name="Kohler A."/>
            <person name="Barry K."/>
            <person name="LaButti K."/>
            <person name="Morin E."/>
            <person name="Salamov A."/>
            <person name="Lipzen A."/>
            <person name="Mereny Z."/>
            <person name="Hegedus B."/>
            <person name="Baldrian P."/>
            <person name="Stursova M."/>
            <person name="Weitz H."/>
            <person name="Taylor A."/>
            <person name="Grigoriev I.V."/>
            <person name="Nagy L.G."/>
            <person name="Martin F."/>
            <person name="Kauserud H."/>
        </authorList>
    </citation>
    <scope>NUCLEOTIDE SEQUENCE</scope>
    <source>
        <strain evidence="3">CBHHK067</strain>
    </source>
</reference>